<feature type="region of interest" description="Disordered" evidence="4">
    <location>
        <begin position="259"/>
        <end position="291"/>
    </location>
</feature>
<dbReference type="HOGENOM" id="CLU_427980_0_0_1"/>
<keyword evidence="1" id="KW-0677">Repeat</keyword>
<dbReference type="InterPro" id="IPR019734">
    <property type="entry name" value="TPR_rpt"/>
</dbReference>
<dbReference type="PANTHER" id="PTHR45641:SF19">
    <property type="entry name" value="NEPHROCYSTIN-3"/>
    <property type="match status" value="1"/>
</dbReference>
<proteinExistence type="predicted"/>
<evidence type="ECO:0000313" key="5">
    <source>
        <dbReference type="EMBL" id="EED89150.1"/>
    </source>
</evidence>
<feature type="compositionally biased region" description="Basic and acidic residues" evidence="4">
    <location>
        <begin position="439"/>
        <end position="468"/>
    </location>
</feature>
<feature type="compositionally biased region" description="Acidic residues" evidence="4">
    <location>
        <begin position="136"/>
        <end position="146"/>
    </location>
</feature>
<keyword evidence="2 3" id="KW-0802">TPR repeat</keyword>
<dbReference type="GeneID" id="7446962"/>
<evidence type="ECO:0000256" key="3">
    <source>
        <dbReference type="PROSITE-ProRule" id="PRU00339"/>
    </source>
</evidence>
<dbReference type="PROSITE" id="PS50005">
    <property type="entry name" value="TPR"/>
    <property type="match status" value="1"/>
</dbReference>
<evidence type="ECO:0000313" key="6">
    <source>
        <dbReference type="Proteomes" id="UP000001449"/>
    </source>
</evidence>
<dbReference type="KEGG" id="tps:THAPSDRAFT_24686"/>
<gene>
    <name evidence="5" type="ORF">THAPSDRAFT_24686</name>
</gene>
<dbReference type="Pfam" id="PF13424">
    <property type="entry name" value="TPR_12"/>
    <property type="match status" value="1"/>
</dbReference>
<feature type="region of interest" description="Disordered" evidence="4">
    <location>
        <begin position="431"/>
        <end position="492"/>
    </location>
</feature>
<dbReference type="AlphaFoldDB" id="B8CBL3"/>
<organism evidence="5 6">
    <name type="scientific">Thalassiosira pseudonana</name>
    <name type="common">Marine diatom</name>
    <name type="synonym">Cyclotella nana</name>
    <dbReference type="NCBI Taxonomy" id="35128"/>
    <lineage>
        <taxon>Eukaryota</taxon>
        <taxon>Sar</taxon>
        <taxon>Stramenopiles</taxon>
        <taxon>Ochrophyta</taxon>
        <taxon>Bacillariophyta</taxon>
        <taxon>Coscinodiscophyceae</taxon>
        <taxon>Thalassiosirophycidae</taxon>
        <taxon>Thalassiosirales</taxon>
        <taxon>Thalassiosiraceae</taxon>
        <taxon>Thalassiosira</taxon>
    </lineage>
</organism>
<feature type="region of interest" description="Disordered" evidence="4">
    <location>
        <begin position="106"/>
        <end position="158"/>
    </location>
</feature>
<dbReference type="PaxDb" id="35128-Thaps24686"/>
<dbReference type="InParanoid" id="B8CBL3"/>
<name>B8CBL3_THAPS</name>
<reference evidence="5 6" key="2">
    <citation type="journal article" date="2008" name="Nature">
        <title>The Phaeodactylum genome reveals the evolutionary history of diatom genomes.</title>
        <authorList>
            <person name="Bowler C."/>
            <person name="Allen A.E."/>
            <person name="Badger J.H."/>
            <person name="Grimwood J."/>
            <person name="Jabbari K."/>
            <person name="Kuo A."/>
            <person name="Maheswari U."/>
            <person name="Martens C."/>
            <person name="Maumus F."/>
            <person name="Otillar R.P."/>
            <person name="Rayko E."/>
            <person name="Salamov A."/>
            <person name="Vandepoele K."/>
            <person name="Beszteri B."/>
            <person name="Gruber A."/>
            <person name="Heijde M."/>
            <person name="Katinka M."/>
            <person name="Mock T."/>
            <person name="Valentin K."/>
            <person name="Verret F."/>
            <person name="Berges J.A."/>
            <person name="Brownlee C."/>
            <person name="Cadoret J.P."/>
            <person name="Chiovitti A."/>
            <person name="Choi C.J."/>
            <person name="Coesel S."/>
            <person name="De Martino A."/>
            <person name="Detter J.C."/>
            <person name="Durkin C."/>
            <person name="Falciatore A."/>
            <person name="Fournet J."/>
            <person name="Haruta M."/>
            <person name="Huysman M.J."/>
            <person name="Jenkins B.D."/>
            <person name="Jiroutova K."/>
            <person name="Jorgensen R.E."/>
            <person name="Joubert Y."/>
            <person name="Kaplan A."/>
            <person name="Kroger N."/>
            <person name="Kroth P.G."/>
            <person name="La Roche J."/>
            <person name="Lindquist E."/>
            <person name="Lommer M."/>
            <person name="Martin-Jezequel V."/>
            <person name="Lopez P.J."/>
            <person name="Lucas S."/>
            <person name="Mangogna M."/>
            <person name="McGinnis K."/>
            <person name="Medlin L.K."/>
            <person name="Montsant A."/>
            <person name="Oudot-Le Secq M.P."/>
            <person name="Napoli C."/>
            <person name="Obornik M."/>
            <person name="Parker M.S."/>
            <person name="Petit J.L."/>
            <person name="Porcel B.M."/>
            <person name="Poulsen N."/>
            <person name="Robison M."/>
            <person name="Rychlewski L."/>
            <person name="Rynearson T.A."/>
            <person name="Schmutz J."/>
            <person name="Shapiro H."/>
            <person name="Siaut M."/>
            <person name="Stanley M."/>
            <person name="Sussman M.R."/>
            <person name="Taylor A.R."/>
            <person name="Vardi A."/>
            <person name="von Dassow P."/>
            <person name="Vyverman W."/>
            <person name="Willis A."/>
            <person name="Wyrwicz L.S."/>
            <person name="Rokhsar D.S."/>
            <person name="Weissenbach J."/>
            <person name="Armbrust E.V."/>
            <person name="Green B.R."/>
            <person name="Van de Peer Y."/>
            <person name="Grigoriev I.V."/>
        </authorList>
    </citation>
    <scope>NUCLEOTIDE SEQUENCE [LARGE SCALE GENOMIC DNA]</scope>
    <source>
        <strain evidence="5 6">CCMP1335</strain>
    </source>
</reference>
<dbReference type="EMBL" id="CM000648">
    <property type="protein sequence ID" value="EED89150.1"/>
    <property type="molecule type" value="Genomic_DNA"/>
</dbReference>
<dbReference type="OMA" id="MSAMERM"/>
<evidence type="ECO:0000256" key="4">
    <source>
        <dbReference type="SAM" id="MobiDB-lite"/>
    </source>
</evidence>
<evidence type="ECO:0000256" key="1">
    <source>
        <dbReference type="ARBA" id="ARBA00022737"/>
    </source>
</evidence>
<dbReference type="Gene3D" id="1.25.40.10">
    <property type="entry name" value="Tetratricopeptide repeat domain"/>
    <property type="match status" value="1"/>
</dbReference>
<evidence type="ECO:0000256" key="2">
    <source>
        <dbReference type="ARBA" id="ARBA00022803"/>
    </source>
</evidence>
<dbReference type="RefSeq" id="XP_002293414.1">
    <property type="nucleotide sequence ID" value="XM_002293378.1"/>
</dbReference>
<dbReference type="SMART" id="SM00028">
    <property type="entry name" value="TPR"/>
    <property type="match status" value="1"/>
</dbReference>
<dbReference type="STRING" id="35128.B8CBL3"/>
<protein>
    <submittedName>
        <fullName evidence="5">Uncharacterized protein</fullName>
    </submittedName>
</protein>
<dbReference type="PANTHER" id="PTHR45641">
    <property type="entry name" value="TETRATRICOPEPTIDE REPEAT PROTEIN (AFU_ORTHOLOGUE AFUA_6G03870)"/>
    <property type="match status" value="1"/>
</dbReference>
<dbReference type="InterPro" id="IPR011990">
    <property type="entry name" value="TPR-like_helical_dom_sf"/>
</dbReference>
<feature type="compositionally biased region" description="Acidic residues" evidence="4">
    <location>
        <begin position="263"/>
        <end position="283"/>
    </location>
</feature>
<feature type="region of interest" description="Disordered" evidence="4">
    <location>
        <begin position="598"/>
        <end position="618"/>
    </location>
</feature>
<feature type="compositionally biased region" description="Polar residues" evidence="4">
    <location>
        <begin position="106"/>
        <end position="118"/>
    </location>
</feature>
<feature type="repeat" description="TPR" evidence="3">
    <location>
        <begin position="204"/>
        <end position="237"/>
    </location>
</feature>
<accession>B8CBL3</accession>
<keyword evidence="6" id="KW-1185">Reference proteome</keyword>
<dbReference type="SUPFAM" id="SSF48452">
    <property type="entry name" value="TPR-like"/>
    <property type="match status" value="1"/>
</dbReference>
<dbReference type="Proteomes" id="UP000001449">
    <property type="component" value="Chromosome 13"/>
</dbReference>
<sequence>MKVVAVVSRRCRPSSSLMPSASTLLSSVTNPIASRMSSIHIGSIVFSGHHQLICSRTNAIHETTGRRLSSVACSRPIAASPLVSRLLSPHEDRRLPVTRLASTSTTHQGTSWFSTSSCDAPPIEVTVTNTNSSNDSEQDDNEDEDDTPRLSKSSDQITEERILSLQSTLRTHHRHADYTSALSIANELLSISSSHFGTLHPATASAYNNVGLMNKCLGNYEEAKEAYHDALRVYGEVCGKDHSSYAAALSNLGMLERGRAMESEAEDEDEGQVDGESSSEEQGAEAKPRAKMSALERLQLNESAIEYFDEAYRIRLSELGSTHPHTITSRSQLGSAMAASVIAERKGRISGLVETELRKLKEQRNVKDEKEMEGYIPVALARAAAKTANSSQLTKRRWEAAEDHLRGALAMAVDNPRGESVAPLAFVPVGASSGGDSGNEERQGLTLPKKDRSLSKKEQRKASKDLKREKRKANTNALYTGERDSDDTTASSAGGKMAVQRAASKVATLSAATAAQNLAVFLKNYSDWLRLSLLDDSSHDAQAKQRQFIKLNKVTQEARHLYESSLHVRSLILPPHHPEVVATKFSLAELLDTPKVLPSASSGSVESEEGEDSPRANVLREEILNAYNVVEREDEKSASS</sequence>
<dbReference type="eggNOG" id="KOG1840">
    <property type="taxonomic scope" value="Eukaryota"/>
</dbReference>
<reference evidence="5 6" key="1">
    <citation type="journal article" date="2004" name="Science">
        <title>The genome of the diatom Thalassiosira pseudonana: ecology, evolution, and metabolism.</title>
        <authorList>
            <person name="Armbrust E.V."/>
            <person name="Berges J.A."/>
            <person name="Bowler C."/>
            <person name="Green B.R."/>
            <person name="Martinez D."/>
            <person name="Putnam N.H."/>
            <person name="Zhou S."/>
            <person name="Allen A.E."/>
            <person name="Apt K.E."/>
            <person name="Bechner M."/>
            <person name="Brzezinski M.A."/>
            <person name="Chaal B.K."/>
            <person name="Chiovitti A."/>
            <person name="Davis A.K."/>
            <person name="Demarest M.S."/>
            <person name="Detter J.C."/>
            <person name="Glavina T."/>
            <person name="Goodstein D."/>
            <person name="Hadi M.Z."/>
            <person name="Hellsten U."/>
            <person name="Hildebrand M."/>
            <person name="Jenkins B.D."/>
            <person name="Jurka J."/>
            <person name="Kapitonov V.V."/>
            <person name="Kroger N."/>
            <person name="Lau W.W."/>
            <person name="Lane T.W."/>
            <person name="Larimer F.W."/>
            <person name="Lippmeier J.C."/>
            <person name="Lucas S."/>
            <person name="Medina M."/>
            <person name="Montsant A."/>
            <person name="Obornik M."/>
            <person name="Parker M.S."/>
            <person name="Palenik B."/>
            <person name="Pazour G.J."/>
            <person name="Richardson P.M."/>
            <person name="Rynearson T.A."/>
            <person name="Saito M.A."/>
            <person name="Schwartz D.C."/>
            <person name="Thamatrakoln K."/>
            <person name="Valentin K."/>
            <person name="Vardi A."/>
            <person name="Wilkerson F.P."/>
            <person name="Rokhsar D.S."/>
        </authorList>
    </citation>
    <scope>NUCLEOTIDE SEQUENCE [LARGE SCALE GENOMIC DNA]</scope>
    <source>
        <strain evidence="5 6">CCMP1335</strain>
    </source>
</reference>